<evidence type="ECO:0000256" key="2">
    <source>
        <dbReference type="ARBA" id="ARBA00006363"/>
    </source>
</evidence>
<name>A0ABS5DH93_9PSEU</name>
<dbReference type="PROSITE" id="PS01043">
    <property type="entry name" value="TRANSPOSASE_IS30"/>
    <property type="match status" value="1"/>
</dbReference>
<evidence type="ECO:0000256" key="6">
    <source>
        <dbReference type="SAM" id="MobiDB-lite"/>
    </source>
</evidence>
<evidence type="ECO:0000259" key="7">
    <source>
        <dbReference type="PROSITE" id="PS50994"/>
    </source>
</evidence>
<dbReference type="Pfam" id="PF00665">
    <property type="entry name" value="rve"/>
    <property type="match status" value="1"/>
</dbReference>
<keyword evidence="9" id="KW-1185">Reference proteome</keyword>
<accession>A0ABS5DH93</accession>
<comment type="caution">
    <text evidence="8">The sequence shown here is derived from an EMBL/GenBank/DDBJ whole genome shotgun (WGS) entry which is preliminary data.</text>
</comment>
<dbReference type="InterPro" id="IPR051917">
    <property type="entry name" value="Transposase-Integrase"/>
</dbReference>
<dbReference type="NCBIfam" id="NF033563">
    <property type="entry name" value="transpos_IS30"/>
    <property type="match status" value="1"/>
</dbReference>
<dbReference type="PANTHER" id="PTHR10948:SF23">
    <property type="entry name" value="TRANSPOSASE INSI FOR INSERTION SEQUENCE ELEMENT IS30A-RELATED"/>
    <property type="match status" value="1"/>
</dbReference>
<dbReference type="SUPFAM" id="SSF53098">
    <property type="entry name" value="Ribonuclease H-like"/>
    <property type="match status" value="1"/>
</dbReference>
<dbReference type="SUPFAM" id="SSF46689">
    <property type="entry name" value="Homeodomain-like"/>
    <property type="match status" value="1"/>
</dbReference>
<dbReference type="InterPro" id="IPR053392">
    <property type="entry name" value="Transposase_IS30-like"/>
</dbReference>
<evidence type="ECO:0000256" key="5">
    <source>
        <dbReference type="ARBA" id="ARBA00023172"/>
    </source>
</evidence>
<keyword evidence="4" id="KW-0238">DNA-binding</keyword>
<evidence type="ECO:0000256" key="3">
    <source>
        <dbReference type="ARBA" id="ARBA00022578"/>
    </source>
</evidence>
<dbReference type="InterPro" id="IPR001598">
    <property type="entry name" value="Transposase_IS30_CS"/>
</dbReference>
<feature type="domain" description="Integrase catalytic" evidence="7">
    <location>
        <begin position="236"/>
        <end position="399"/>
    </location>
</feature>
<dbReference type="Pfam" id="PF13936">
    <property type="entry name" value="HTH_38"/>
    <property type="match status" value="1"/>
</dbReference>
<dbReference type="InterPro" id="IPR036397">
    <property type="entry name" value="RNaseH_sf"/>
</dbReference>
<comment type="function">
    <text evidence="1">Required for the transposition of the insertion element.</text>
</comment>
<evidence type="ECO:0000313" key="8">
    <source>
        <dbReference type="EMBL" id="MBQ0925656.1"/>
    </source>
</evidence>
<dbReference type="PANTHER" id="PTHR10948">
    <property type="entry name" value="TRANSPOSASE"/>
    <property type="match status" value="1"/>
</dbReference>
<evidence type="ECO:0000313" key="9">
    <source>
        <dbReference type="Proteomes" id="UP000674084"/>
    </source>
</evidence>
<dbReference type="InterPro" id="IPR025246">
    <property type="entry name" value="IS30-like_HTH"/>
</dbReference>
<organism evidence="8 9">
    <name type="scientific">Saccharopolyspora endophytica</name>
    <dbReference type="NCBI Taxonomy" id="543886"/>
    <lineage>
        <taxon>Bacteria</taxon>
        <taxon>Bacillati</taxon>
        <taxon>Actinomycetota</taxon>
        <taxon>Actinomycetes</taxon>
        <taxon>Pseudonocardiales</taxon>
        <taxon>Pseudonocardiaceae</taxon>
        <taxon>Saccharopolyspora</taxon>
    </lineage>
</organism>
<dbReference type="InterPro" id="IPR012337">
    <property type="entry name" value="RNaseH-like_sf"/>
</dbReference>
<proteinExistence type="inferred from homology"/>
<reference evidence="8 9" key="1">
    <citation type="submission" date="2021-04" db="EMBL/GenBank/DDBJ databases">
        <title>Whole-genome sequencing of Saccharopolyspora endophytica KCTC 19397.</title>
        <authorList>
            <person name="Ay H."/>
            <person name="Saygin H."/>
            <person name="Sahin N."/>
        </authorList>
    </citation>
    <scope>NUCLEOTIDE SEQUENCE [LARGE SCALE GENOMIC DNA]</scope>
    <source>
        <strain evidence="8 9">KCTC 19397</strain>
    </source>
</reference>
<sequence length="403" mass="45458">MVPPKPPGSSGPLTEKRDHYLRLMAMGMNNSEACRTVGVSRGTGIRWRFGRTVIGHDGSKRIYAPITPAIEISDRFLSEDERVTIADRRATGLGIRSIATELGRSPSTISREIRRNCDPQTGKYHPYRAQQRARERRARPALGKLATDHELREFVQHCLRSRWSPQQIACMLPELFPHRPSMRLCHETIYQALYSSDHLLTRVALKHTLRSGRLRRKRRRRGSQRATKFVQPGQSITDRPVEVNDRVVPGHWEGDLITGKNNKSAIGTLIERTTRFVVLLHLPDGHNAKQVRDALVTQFSALPNSVRRSLTWDQGGEMGRHQEFSTATGIPVYFCQPGKPWQRGSNENANGLLRQYFPKGTDLTVHTVEHLATVAAELNHRPRKGLGWTTPAQALARVTASGH</sequence>
<dbReference type="InterPro" id="IPR001584">
    <property type="entry name" value="Integrase_cat-core"/>
</dbReference>
<protein>
    <submittedName>
        <fullName evidence="8">IS30 family transposase</fullName>
    </submittedName>
</protein>
<dbReference type="EMBL" id="JAGPXE010000006">
    <property type="protein sequence ID" value="MBQ0925656.1"/>
    <property type="molecule type" value="Genomic_DNA"/>
</dbReference>
<dbReference type="PROSITE" id="PS50994">
    <property type="entry name" value="INTEGRASE"/>
    <property type="match status" value="1"/>
</dbReference>
<gene>
    <name evidence="8" type="ORF">KBO27_17005</name>
</gene>
<keyword evidence="5" id="KW-0233">DNA recombination</keyword>
<feature type="region of interest" description="Disordered" evidence="6">
    <location>
        <begin position="117"/>
        <end position="136"/>
    </location>
</feature>
<evidence type="ECO:0000256" key="1">
    <source>
        <dbReference type="ARBA" id="ARBA00002190"/>
    </source>
</evidence>
<dbReference type="Proteomes" id="UP000674084">
    <property type="component" value="Unassembled WGS sequence"/>
</dbReference>
<comment type="similarity">
    <text evidence="2">Belongs to the transposase IS30 family.</text>
</comment>
<dbReference type="Gene3D" id="3.30.420.10">
    <property type="entry name" value="Ribonuclease H-like superfamily/Ribonuclease H"/>
    <property type="match status" value="1"/>
</dbReference>
<keyword evidence="3" id="KW-0815">Transposition</keyword>
<evidence type="ECO:0000256" key="4">
    <source>
        <dbReference type="ARBA" id="ARBA00023125"/>
    </source>
</evidence>
<dbReference type="InterPro" id="IPR009057">
    <property type="entry name" value="Homeodomain-like_sf"/>
</dbReference>